<reference evidence="2" key="1">
    <citation type="journal article" date="2013" name="BMC Microbiol.">
        <title>Taxonomy and evolution of bacteriochlorophyll a-containing members of the OM60/NOR5 clade of marine gammaproteobacteria: description of Luminiphilus syltensis gen. nov., sp. nov., reclassification of Haliea rubra as Pseudohaliea rubra gen. nov., comb. nov., and emendation of Chromatocurvus halotolerans.</title>
        <authorList>
            <person name="Spring S."/>
            <person name="Riedel T."/>
            <person name="Sproer C."/>
            <person name="Yan S."/>
            <person name="Harder J."/>
            <person name="Fuchs B.M."/>
        </authorList>
    </citation>
    <scope>NUCLEOTIDE SEQUENCE [LARGE SCALE GENOMIC DNA]</scope>
    <source>
        <strain evidence="2">NOR51-B</strain>
    </source>
</reference>
<dbReference type="PANTHER" id="PTHR43235:SF1">
    <property type="entry name" value="GLUTAMINE AMIDOTRANSFERASE PB2B2.05-RELATED"/>
    <property type="match status" value="1"/>
</dbReference>
<dbReference type="CDD" id="cd01745">
    <property type="entry name" value="GATase1_2"/>
    <property type="match status" value="1"/>
</dbReference>
<proteinExistence type="predicted"/>
<dbReference type="Proteomes" id="UP000004699">
    <property type="component" value="Unassembled WGS sequence"/>
</dbReference>
<dbReference type="InterPro" id="IPR011697">
    <property type="entry name" value="Peptidase_C26"/>
</dbReference>
<dbReference type="InterPro" id="IPR044668">
    <property type="entry name" value="PuuD-like"/>
</dbReference>
<dbReference type="InterPro" id="IPR029062">
    <property type="entry name" value="Class_I_gatase-like"/>
</dbReference>
<dbReference type="eggNOG" id="COG2071">
    <property type="taxonomic scope" value="Bacteria"/>
</dbReference>
<organism evidence="1 2">
    <name type="scientific">Luminiphilus syltensis NOR5-1B</name>
    <dbReference type="NCBI Taxonomy" id="565045"/>
    <lineage>
        <taxon>Bacteria</taxon>
        <taxon>Pseudomonadati</taxon>
        <taxon>Pseudomonadota</taxon>
        <taxon>Gammaproteobacteria</taxon>
        <taxon>Cellvibrionales</taxon>
        <taxon>Halieaceae</taxon>
        <taxon>Luminiphilus</taxon>
    </lineage>
</organism>
<evidence type="ECO:0000313" key="1">
    <source>
        <dbReference type="EMBL" id="EED35842.1"/>
    </source>
</evidence>
<evidence type="ECO:0000313" key="2">
    <source>
        <dbReference type="Proteomes" id="UP000004699"/>
    </source>
</evidence>
<dbReference type="GO" id="GO:0016811">
    <property type="term" value="F:hydrolase activity, acting on carbon-nitrogen (but not peptide) bonds, in linear amides"/>
    <property type="evidence" value="ECO:0007669"/>
    <property type="project" value="InterPro"/>
</dbReference>
<gene>
    <name evidence="1" type="ORF">NOR51B_1789</name>
</gene>
<sequence>MPDALLVSGGNDIGPELYGEPINPKVKIDSDRDKLEMQWIRTALDHGWPLLGICRGAQLINVVLGGTLYTDIRALRRRTYNRPSLLPTKQVAVEQSSFLHRVVRKTRLRVNSLHHQAVNMSGSNLRVVGRDLDEFCQAFEGTLPQRIIGVQWHPEYLFYLPAQLRLFRWLVNAARS</sequence>
<dbReference type="Gene3D" id="3.40.50.880">
    <property type="match status" value="1"/>
</dbReference>
<accession>B8KXB0</accession>
<dbReference type="GO" id="GO:0005829">
    <property type="term" value="C:cytosol"/>
    <property type="evidence" value="ECO:0007669"/>
    <property type="project" value="TreeGrafter"/>
</dbReference>
<dbReference type="HOGENOM" id="CLU_030756_3_0_6"/>
<dbReference type="STRING" id="565045.NOR51B_1789"/>
<dbReference type="PANTHER" id="PTHR43235">
    <property type="entry name" value="GLUTAMINE AMIDOTRANSFERASE PB2B2.05-RELATED"/>
    <property type="match status" value="1"/>
</dbReference>
<name>B8KXB0_9GAMM</name>
<keyword evidence="2" id="KW-1185">Reference proteome</keyword>
<dbReference type="PROSITE" id="PS51273">
    <property type="entry name" value="GATASE_TYPE_1"/>
    <property type="match status" value="1"/>
</dbReference>
<dbReference type="RefSeq" id="WP_009020588.1">
    <property type="nucleotide sequence ID" value="NZ_DS999411.1"/>
</dbReference>
<dbReference type="SUPFAM" id="SSF52317">
    <property type="entry name" value="Class I glutamine amidotransferase-like"/>
    <property type="match status" value="1"/>
</dbReference>
<dbReference type="Pfam" id="PF07722">
    <property type="entry name" value="Peptidase_C26"/>
    <property type="match status" value="1"/>
</dbReference>
<dbReference type="AlphaFoldDB" id="B8KXB0"/>
<dbReference type="EMBL" id="DS999411">
    <property type="protein sequence ID" value="EED35842.1"/>
    <property type="molecule type" value="Genomic_DNA"/>
</dbReference>
<protein>
    <submittedName>
        <fullName evidence="1">Peptidase C26</fullName>
    </submittedName>
</protein>